<feature type="transmembrane region" description="Helical" evidence="5">
    <location>
        <begin position="51"/>
        <end position="68"/>
    </location>
</feature>
<dbReference type="OrthoDB" id="9788219at2"/>
<keyword evidence="2 5" id="KW-0812">Transmembrane</keyword>
<dbReference type="GO" id="GO:0005886">
    <property type="term" value="C:plasma membrane"/>
    <property type="evidence" value="ECO:0007669"/>
    <property type="project" value="UniProtKB-SubCell"/>
</dbReference>
<feature type="transmembrane region" description="Helical" evidence="5">
    <location>
        <begin position="151"/>
        <end position="169"/>
    </location>
</feature>
<keyword evidence="5" id="KW-0997">Cell inner membrane</keyword>
<dbReference type="RefSeq" id="WP_091469574.1">
    <property type="nucleotide sequence ID" value="NZ_FNFX01000001.1"/>
</dbReference>
<dbReference type="HAMAP" id="MF_00189">
    <property type="entry name" value="YciB"/>
    <property type="match status" value="1"/>
</dbReference>
<comment type="function">
    <text evidence="5">Plays a role in cell envelope biogenesis, maintenance of cell envelope integrity and membrane homeostasis.</text>
</comment>
<gene>
    <name evidence="5" type="primary">yciB</name>
    <name evidence="6" type="ORF">SAMN05192566_0581</name>
</gene>
<accession>A0A1G8ZY27</accession>
<evidence type="ECO:0000256" key="3">
    <source>
        <dbReference type="ARBA" id="ARBA00022989"/>
    </source>
</evidence>
<dbReference type="EMBL" id="FNFX01000001">
    <property type="protein sequence ID" value="SDK19891.1"/>
    <property type="molecule type" value="Genomic_DNA"/>
</dbReference>
<organism evidence="6 7">
    <name type="scientific">Methylophilus rhizosphaerae</name>
    <dbReference type="NCBI Taxonomy" id="492660"/>
    <lineage>
        <taxon>Bacteria</taxon>
        <taxon>Pseudomonadati</taxon>
        <taxon>Pseudomonadota</taxon>
        <taxon>Betaproteobacteria</taxon>
        <taxon>Nitrosomonadales</taxon>
        <taxon>Methylophilaceae</taxon>
        <taxon>Methylophilus</taxon>
    </lineage>
</organism>
<evidence type="ECO:0000256" key="2">
    <source>
        <dbReference type="ARBA" id="ARBA00022692"/>
    </source>
</evidence>
<evidence type="ECO:0000313" key="7">
    <source>
        <dbReference type="Proteomes" id="UP000198629"/>
    </source>
</evidence>
<reference evidence="7" key="1">
    <citation type="submission" date="2016-10" db="EMBL/GenBank/DDBJ databases">
        <authorList>
            <person name="Varghese N."/>
            <person name="Submissions S."/>
        </authorList>
    </citation>
    <scope>NUCLEOTIDE SEQUENCE [LARGE SCALE GENOMIC DNA]</scope>
    <source>
        <strain evidence="7">CBMB127</strain>
    </source>
</reference>
<dbReference type="PANTHER" id="PTHR36917:SF1">
    <property type="entry name" value="INNER MEMBRANE-SPANNING PROTEIN YCIB"/>
    <property type="match status" value="1"/>
</dbReference>
<comment type="similarity">
    <text evidence="5">Belongs to the YciB family.</text>
</comment>
<keyword evidence="1 5" id="KW-1003">Cell membrane</keyword>
<evidence type="ECO:0000256" key="4">
    <source>
        <dbReference type="ARBA" id="ARBA00023136"/>
    </source>
</evidence>
<name>A0A1G8ZY27_9PROT</name>
<dbReference type="AlphaFoldDB" id="A0A1G8ZY27"/>
<feature type="transmembrane region" description="Helical" evidence="5">
    <location>
        <begin position="80"/>
        <end position="101"/>
    </location>
</feature>
<keyword evidence="3 5" id="KW-1133">Transmembrane helix</keyword>
<dbReference type="InterPro" id="IPR006008">
    <property type="entry name" value="YciB"/>
</dbReference>
<dbReference type="NCBIfam" id="NF001325">
    <property type="entry name" value="PRK00259.1-3"/>
    <property type="match status" value="1"/>
</dbReference>
<evidence type="ECO:0000313" key="6">
    <source>
        <dbReference type="EMBL" id="SDK19891.1"/>
    </source>
</evidence>
<sequence length="181" mass="20558">MQVITDLLPVILFFIAYKKAGIFVATATAIISTLVLMLLLWIKRGKIDKMLMINGAVITVLGGITLLLHDKTYIMWKPTVIYWIGALALLFSRYAFQHNLIERMLGKVMAPPAGIWDKLNLCWIAFLAGLGILNLYVAFHFDENTWVNFKLFGTTSLMFVFIIAQVVLLKDYWIEQQTPSA</sequence>
<dbReference type="STRING" id="492660.SAMN05192566_0581"/>
<evidence type="ECO:0000256" key="5">
    <source>
        <dbReference type="HAMAP-Rule" id="MF_00189"/>
    </source>
</evidence>
<feature type="transmembrane region" description="Helical" evidence="5">
    <location>
        <begin position="121"/>
        <end position="139"/>
    </location>
</feature>
<keyword evidence="7" id="KW-1185">Reference proteome</keyword>
<comment type="subcellular location">
    <subcellularLocation>
        <location evidence="5">Cell inner membrane</location>
        <topology evidence="5">Multi-pass membrane protein</topology>
    </subcellularLocation>
</comment>
<dbReference type="NCBIfam" id="TIGR00997">
    <property type="entry name" value="ispZ"/>
    <property type="match status" value="1"/>
</dbReference>
<dbReference type="Pfam" id="PF04279">
    <property type="entry name" value="IspA"/>
    <property type="match status" value="1"/>
</dbReference>
<feature type="transmembrane region" description="Helical" evidence="5">
    <location>
        <begin position="20"/>
        <end position="42"/>
    </location>
</feature>
<proteinExistence type="inferred from homology"/>
<keyword evidence="4 5" id="KW-0472">Membrane</keyword>
<protein>
    <recommendedName>
        <fullName evidence="5">Inner membrane-spanning protein YciB</fullName>
    </recommendedName>
</protein>
<evidence type="ECO:0000256" key="1">
    <source>
        <dbReference type="ARBA" id="ARBA00022475"/>
    </source>
</evidence>
<dbReference type="PANTHER" id="PTHR36917">
    <property type="entry name" value="INTRACELLULAR SEPTATION PROTEIN A-RELATED"/>
    <property type="match status" value="1"/>
</dbReference>
<dbReference type="Proteomes" id="UP000198629">
    <property type="component" value="Unassembled WGS sequence"/>
</dbReference>